<dbReference type="AlphaFoldDB" id="A0A443ICQ6"/>
<keyword evidence="5" id="KW-0460">Magnesium</keyword>
<dbReference type="GO" id="GO:0030272">
    <property type="term" value="F:5-formyltetrahydrofolate cyclo-ligase activity"/>
    <property type="evidence" value="ECO:0007669"/>
    <property type="project" value="UniProtKB-EC"/>
</dbReference>
<comment type="catalytic activity">
    <reaction evidence="5">
        <text>(6S)-5-formyl-5,6,7,8-tetrahydrofolate + ATP = (6R)-5,10-methenyltetrahydrofolate + ADP + phosphate</text>
        <dbReference type="Rhea" id="RHEA:10488"/>
        <dbReference type="ChEBI" id="CHEBI:30616"/>
        <dbReference type="ChEBI" id="CHEBI:43474"/>
        <dbReference type="ChEBI" id="CHEBI:57455"/>
        <dbReference type="ChEBI" id="CHEBI:57457"/>
        <dbReference type="ChEBI" id="CHEBI:456216"/>
        <dbReference type="EC" id="6.3.3.2"/>
    </reaction>
</comment>
<feature type="binding site" evidence="4">
    <location>
        <begin position="140"/>
        <end position="148"/>
    </location>
    <ligand>
        <name>ATP</name>
        <dbReference type="ChEBI" id="CHEBI:30616"/>
    </ligand>
</feature>
<comment type="similarity">
    <text evidence="1 5">Belongs to the 5-formyltetrahydrofolate cyclo-ligase family.</text>
</comment>
<feature type="binding site" evidence="4">
    <location>
        <position position="60"/>
    </location>
    <ligand>
        <name>substrate</name>
    </ligand>
</feature>
<dbReference type="InterPro" id="IPR002698">
    <property type="entry name" value="FTHF_cligase"/>
</dbReference>
<dbReference type="InterPro" id="IPR024185">
    <property type="entry name" value="FTHF_cligase-like_sf"/>
</dbReference>
<dbReference type="InterPro" id="IPR037171">
    <property type="entry name" value="NagB/RpiA_transferase-like"/>
</dbReference>
<accession>A0A443ICQ6</accession>
<dbReference type="PANTHER" id="PTHR23407">
    <property type="entry name" value="ATPASE INHIBITOR/5-FORMYLTETRAHYDROFOLATE CYCLO-LIGASE"/>
    <property type="match status" value="1"/>
</dbReference>
<sequence>MTALTLLNRQDIRQHVRHLRRALTQEQQQLAAQQVAERALHFSPIQQAEHIALFLSVDGELNTHPLIAALWQQKKKVYLPVLHPFAHGQLLFIRYDPDTPLTPNRLRIPEPQLNILHLIPLSQLDVVVVPLVAFDFRGQRLGMGGGFYDRTLQNWQQHNLLPVGIAHDCQHVTQLPVAEWDVPLPAVITPSTIWQW</sequence>
<evidence type="ECO:0000256" key="2">
    <source>
        <dbReference type="ARBA" id="ARBA00022741"/>
    </source>
</evidence>
<dbReference type="Gene3D" id="3.40.50.10420">
    <property type="entry name" value="NagB/RpiA/CoA transferase-like"/>
    <property type="match status" value="1"/>
</dbReference>
<keyword evidence="3 4" id="KW-0067">ATP-binding</keyword>
<keyword evidence="5" id="KW-0479">Metal-binding</keyword>
<reference evidence="6 7" key="1">
    <citation type="submission" date="2014-04" db="EMBL/GenBank/DDBJ databases">
        <title>Draft genome sequence of Pantoea beijingensis strain LMG 27579, an emerging pathogen to Pleurotus eryngii with potential industrial application.</title>
        <authorList>
            <person name="Xu F."/>
            <person name="Liu Y."/>
            <person name="Wang S."/>
            <person name="Yin Y."/>
            <person name="Ma Y."/>
            <person name="Zhao S."/>
            <person name="Rong C."/>
        </authorList>
    </citation>
    <scope>NUCLEOTIDE SEQUENCE [LARGE SCALE GENOMIC DNA]</scope>
    <source>
        <strain evidence="6 7">LMG 27579</strain>
    </source>
</reference>
<keyword evidence="6" id="KW-0436">Ligase</keyword>
<dbReference type="PANTHER" id="PTHR23407:SF1">
    <property type="entry name" value="5-FORMYLTETRAHYDROFOLATE CYCLO-LIGASE"/>
    <property type="match status" value="1"/>
</dbReference>
<name>A0A443ICQ6_9GAMM</name>
<dbReference type="GO" id="GO:0046872">
    <property type="term" value="F:metal ion binding"/>
    <property type="evidence" value="ECO:0007669"/>
    <property type="project" value="UniProtKB-KW"/>
</dbReference>
<gene>
    <name evidence="6" type="ORF">ED28_11750</name>
</gene>
<evidence type="ECO:0000256" key="4">
    <source>
        <dbReference type="PIRSR" id="PIRSR006806-1"/>
    </source>
</evidence>
<feature type="binding site" evidence="4">
    <location>
        <begin position="9"/>
        <end position="13"/>
    </location>
    <ligand>
        <name>ATP</name>
        <dbReference type="ChEBI" id="CHEBI:30616"/>
    </ligand>
</feature>
<feature type="binding site" evidence="4">
    <location>
        <position position="55"/>
    </location>
    <ligand>
        <name>substrate</name>
    </ligand>
</feature>
<dbReference type="EC" id="6.3.3.2" evidence="5"/>
<evidence type="ECO:0000313" key="6">
    <source>
        <dbReference type="EMBL" id="RWR01696.1"/>
    </source>
</evidence>
<evidence type="ECO:0000256" key="3">
    <source>
        <dbReference type="ARBA" id="ARBA00022840"/>
    </source>
</evidence>
<dbReference type="Proteomes" id="UP000288794">
    <property type="component" value="Unassembled WGS sequence"/>
</dbReference>
<evidence type="ECO:0000256" key="1">
    <source>
        <dbReference type="ARBA" id="ARBA00010638"/>
    </source>
</evidence>
<dbReference type="NCBIfam" id="TIGR02727">
    <property type="entry name" value="MTHFS_bact"/>
    <property type="match status" value="1"/>
</dbReference>
<protein>
    <recommendedName>
        <fullName evidence="5">5-formyltetrahydrofolate cyclo-ligase</fullName>
        <ecNumber evidence="5">6.3.3.2</ecNumber>
    </recommendedName>
</protein>
<dbReference type="EMBL" id="JMEE01000034">
    <property type="protein sequence ID" value="RWR01696.1"/>
    <property type="molecule type" value="Genomic_DNA"/>
</dbReference>
<dbReference type="GO" id="GO:0005524">
    <property type="term" value="F:ATP binding"/>
    <property type="evidence" value="ECO:0007669"/>
    <property type="project" value="UniProtKB-KW"/>
</dbReference>
<keyword evidence="2 4" id="KW-0547">Nucleotide-binding</keyword>
<proteinExistence type="inferred from homology"/>
<dbReference type="GO" id="GO:0009396">
    <property type="term" value="P:folic acid-containing compound biosynthetic process"/>
    <property type="evidence" value="ECO:0007669"/>
    <property type="project" value="TreeGrafter"/>
</dbReference>
<dbReference type="PIRSF" id="PIRSF006806">
    <property type="entry name" value="FTHF_cligase"/>
    <property type="match status" value="1"/>
</dbReference>
<comment type="cofactor">
    <cofactor evidence="5">
        <name>Mg(2+)</name>
        <dbReference type="ChEBI" id="CHEBI:18420"/>
    </cofactor>
</comment>
<keyword evidence="7" id="KW-1185">Reference proteome</keyword>
<dbReference type="SUPFAM" id="SSF100950">
    <property type="entry name" value="NagB/RpiA/CoA transferase-like"/>
    <property type="match status" value="1"/>
</dbReference>
<dbReference type="GO" id="GO:0035999">
    <property type="term" value="P:tetrahydrofolate interconversion"/>
    <property type="evidence" value="ECO:0007669"/>
    <property type="project" value="TreeGrafter"/>
</dbReference>
<dbReference type="Pfam" id="PF01812">
    <property type="entry name" value="5-FTHF_cyc-lig"/>
    <property type="match status" value="1"/>
</dbReference>
<evidence type="ECO:0000256" key="5">
    <source>
        <dbReference type="RuleBase" id="RU361279"/>
    </source>
</evidence>
<dbReference type="RefSeq" id="WP_128178157.1">
    <property type="nucleotide sequence ID" value="NZ_CP071409.1"/>
</dbReference>
<organism evidence="6 7">
    <name type="scientific">[Pantoea] beijingensis</name>
    <dbReference type="NCBI Taxonomy" id="1324864"/>
    <lineage>
        <taxon>Bacteria</taxon>
        <taxon>Pseudomonadati</taxon>
        <taxon>Pseudomonadota</taxon>
        <taxon>Gammaproteobacteria</taxon>
        <taxon>Enterobacterales</taxon>
        <taxon>Erwiniaceae</taxon>
        <taxon>Erwinia</taxon>
    </lineage>
</organism>
<evidence type="ECO:0000313" key="7">
    <source>
        <dbReference type="Proteomes" id="UP000288794"/>
    </source>
</evidence>
<comment type="caution">
    <text evidence="6">The sequence shown here is derived from an EMBL/GenBank/DDBJ whole genome shotgun (WGS) entry which is preliminary data.</text>
</comment>